<reference evidence="9 10" key="1">
    <citation type="journal article" date="2020" name="Nat. Food">
        <title>A phased Vanilla planifolia genome enables genetic improvement of flavour and production.</title>
        <authorList>
            <person name="Hasing T."/>
            <person name="Tang H."/>
            <person name="Brym M."/>
            <person name="Khazi F."/>
            <person name="Huang T."/>
            <person name="Chambers A.H."/>
        </authorList>
    </citation>
    <scope>NUCLEOTIDE SEQUENCE [LARGE SCALE GENOMIC DNA]</scope>
    <source>
        <tissue evidence="9">Leaf</tissue>
    </source>
</reference>
<comment type="caution">
    <text evidence="9">The sequence shown here is derived from an EMBL/GenBank/DDBJ whole genome shotgun (WGS) entry which is preliminary data.</text>
</comment>
<dbReference type="AlphaFoldDB" id="A0A835RS26"/>
<feature type="region of interest" description="Disordered" evidence="6">
    <location>
        <begin position="438"/>
        <end position="500"/>
    </location>
</feature>
<proteinExistence type="inferred from homology"/>
<keyword evidence="5" id="KW-0472">Membrane</keyword>
<gene>
    <name evidence="9" type="ORF">HPP92_007885</name>
</gene>
<evidence type="ECO:0000256" key="1">
    <source>
        <dbReference type="ARBA" id="ARBA00004170"/>
    </source>
</evidence>
<dbReference type="GO" id="GO:0043328">
    <property type="term" value="P:protein transport to vacuole involved in ubiquitin-dependent protein catabolic process via the multivesicular body sorting pathway"/>
    <property type="evidence" value="ECO:0007669"/>
    <property type="project" value="InterPro"/>
</dbReference>
<comment type="similarity">
    <text evidence="2">Belongs to the TOM1 family.</text>
</comment>
<dbReference type="Pfam" id="PF03127">
    <property type="entry name" value="GAT"/>
    <property type="match status" value="1"/>
</dbReference>
<feature type="region of interest" description="Disordered" evidence="6">
    <location>
        <begin position="293"/>
        <end position="326"/>
    </location>
</feature>
<dbReference type="Gene3D" id="1.25.40.90">
    <property type="match status" value="1"/>
</dbReference>
<dbReference type="GO" id="GO:0016020">
    <property type="term" value="C:membrane"/>
    <property type="evidence" value="ECO:0007669"/>
    <property type="project" value="UniProtKB-SubCell"/>
</dbReference>
<evidence type="ECO:0000256" key="6">
    <source>
        <dbReference type="SAM" id="MobiDB-lite"/>
    </source>
</evidence>
<dbReference type="SUPFAM" id="SSF48464">
    <property type="entry name" value="ENTH/VHS domain"/>
    <property type="match status" value="1"/>
</dbReference>
<dbReference type="SUPFAM" id="SSF89009">
    <property type="entry name" value="GAT-like domain"/>
    <property type="match status" value="1"/>
</dbReference>
<comment type="subcellular location">
    <subcellularLocation>
        <location evidence="1">Membrane</location>
        <topology evidence="1">Peripheral membrane protein</topology>
    </subcellularLocation>
</comment>
<dbReference type="PROSITE" id="PS50909">
    <property type="entry name" value="GAT"/>
    <property type="match status" value="1"/>
</dbReference>
<evidence type="ECO:0000259" key="7">
    <source>
        <dbReference type="PROSITE" id="PS50179"/>
    </source>
</evidence>
<dbReference type="GO" id="GO:0035091">
    <property type="term" value="F:phosphatidylinositol binding"/>
    <property type="evidence" value="ECO:0007669"/>
    <property type="project" value="InterPro"/>
</dbReference>
<keyword evidence="4" id="KW-0653">Protein transport</keyword>
<dbReference type="Gene3D" id="1.20.58.160">
    <property type="match status" value="1"/>
</dbReference>
<dbReference type="InterPro" id="IPR004152">
    <property type="entry name" value="GAT_dom"/>
</dbReference>
<evidence type="ECO:0000256" key="4">
    <source>
        <dbReference type="ARBA" id="ARBA00022927"/>
    </source>
</evidence>
<keyword evidence="3" id="KW-0813">Transport</keyword>
<dbReference type="Proteomes" id="UP000639772">
    <property type="component" value="Chromosome 3"/>
</dbReference>
<dbReference type="FunFam" id="1.25.40.90:FF:000028">
    <property type="entry name" value="TOM1-like protein 2"/>
    <property type="match status" value="1"/>
</dbReference>
<dbReference type="PANTHER" id="PTHR45898">
    <property type="entry name" value="TOM1-LIKE PROTEIN"/>
    <property type="match status" value="1"/>
</dbReference>
<feature type="compositionally biased region" description="Basic and acidic residues" evidence="6">
    <location>
        <begin position="307"/>
        <end position="319"/>
    </location>
</feature>
<dbReference type="CDD" id="cd14231">
    <property type="entry name" value="GAT_GGA-like_plant"/>
    <property type="match status" value="1"/>
</dbReference>
<evidence type="ECO:0000256" key="5">
    <source>
        <dbReference type="ARBA" id="ARBA00023136"/>
    </source>
</evidence>
<evidence type="ECO:0000259" key="8">
    <source>
        <dbReference type="PROSITE" id="PS50909"/>
    </source>
</evidence>
<dbReference type="GO" id="GO:0005737">
    <property type="term" value="C:cytoplasm"/>
    <property type="evidence" value="ECO:0007669"/>
    <property type="project" value="UniProtKB-ARBA"/>
</dbReference>
<evidence type="ECO:0000313" key="9">
    <source>
        <dbReference type="EMBL" id="KAG0491022.1"/>
    </source>
</evidence>
<feature type="domain" description="GAT" evidence="8">
    <location>
        <begin position="196"/>
        <end position="284"/>
    </location>
</feature>
<evidence type="ECO:0000313" key="10">
    <source>
        <dbReference type="Proteomes" id="UP000639772"/>
    </source>
</evidence>
<dbReference type="CDD" id="cd03561">
    <property type="entry name" value="VHS"/>
    <property type="match status" value="1"/>
</dbReference>
<evidence type="ECO:0000256" key="2">
    <source>
        <dbReference type="ARBA" id="ARBA00007708"/>
    </source>
</evidence>
<dbReference type="PROSITE" id="PS50179">
    <property type="entry name" value="VHS"/>
    <property type="match status" value="1"/>
</dbReference>
<dbReference type="InterPro" id="IPR044836">
    <property type="entry name" value="TOL_plant"/>
</dbReference>
<evidence type="ECO:0000256" key="3">
    <source>
        <dbReference type="ARBA" id="ARBA00022448"/>
    </source>
</evidence>
<dbReference type="InterPro" id="IPR002014">
    <property type="entry name" value="VHS_dom"/>
</dbReference>
<dbReference type="GO" id="GO:0043130">
    <property type="term" value="F:ubiquitin binding"/>
    <property type="evidence" value="ECO:0007669"/>
    <property type="project" value="InterPro"/>
</dbReference>
<feature type="region of interest" description="Disordered" evidence="6">
    <location>
        <begin position="148"/>
        <end position="170"/>
    </location>
</feature>
<accession>A0A835RS26</accession>
<dbReference type="InterPro" id="IPR038425">
    <property type="entry name" value="GAT_sf"/>
</dbReference>
<feature type="compositionally biased region" description="Polar residues" evidence="6">
    <location>
        <begin position="460"/>
        <end position="488"/>
    </location>
</feature>
<dbReference type="PANTHER" id="PTHR45898:SF4">
    <property type="entry name" value="TARGET OF MYB PROTEIN 1"/>
    <property type="match status" value="1"/>
</dbReference>
<feature type="domain" description="VHS" evidence="7">
    <location>
        <begin position="9"/>
        <end position="138"/>
    </location>
</feature>
<organism evidence="9 10">
    <name type="scientific">Vanilla planifolia</name>
    <name type="common">Vanilla</name>
    <dbReference type="NCBI Taxonomy" id="51239"/>
    <lineage>
        <taxon>Eukaryota</taxon>
        <taxon>Viridiplantae</taxon>
        <taxon>Streptophyta</taxon>
        <taxon>Embryophyta</taxon>
        <taxon>Tracheophyta</taxon>
        <taxon>Spermatophyta</taxon>
        <taxon>Magnoliopsida</taxon>
        <taxon>Liliopsida</taxon>
        <taxon>Asparagales</taxon>
        <taxon>Orchidaceae</taxon>
        <taxon>Vanilloideae</taxon>
        <taxon>Vanilleae</taxon>
        <taxon>Vanilla</taxon>
    </lineage>
</organism>
<protein>
    <submittedName>
        <fullName evidence="9">Uncharacterized protein</fullName>
    </submittedName>
</protein>
<dbReference type="EMBL" id="JADCNM010000003">
    <property type="protein sequence ID" value="KAG0491022.1"/>
    <property type="molecule type" value="Genomic_DNA"/>
</dbReference>
<dbReference type="SMART" id="SM00288">
    <property type="entry name" value="VHS"/>
    <property type="match status" value="1"/>
</dbReference>
<sequence length="608" mass="67767">MPNSLVDRATSDLLIGPDWAMNLEICDILNRDPGQARDFVKGLRKRIRSKNAKVQLLALTLLETVVKNCGDMVHIHVAEKDLPHEMVKIVKKKPDFHVKEKILVLIDTWQEVFGGPQARYPQFFIAYQDLLRAGIVFPKRAEKSTPVLGSTRAKTLKSHPHPMKNYDKQEKHESSNVVEFSFFKVLVDTTNSIDEYQKWNSLSELQNARSVMDVLVEMLNALVPGNKEGVKQEVIVDLVEQCRLHRQRVVHLVNSTSDEEMLCQGLALNDDLQNALAKYDALAIDTTTKQPKKQKSLQALVDIDDQEDKHRDDDSDSDARSNASNQAPLQQLLLPAPPEANASHMDLLSGEDFGLPLAENKLAVVANEPTAASGNEQSMLAVVHMCSQRNSSDNNRSAASVAFQAEHSYASETNLQQQHPRFMQGSQFNTEPAWIDHSHHEDADQSGAALPPPPWEIEQAESTQTQSQHLQNGQSWGNPPYSSRMQGGQSMGMYPPESHQGSHLMGLYSQAMQGGQVVSDIHCLQPESQFPGHNTSCYYLNPNELTQRMYGLSMQDRACMNAGTSYTQTHSASSISYLHQPMRPSKPEDNLFGDLVSMAKSKTNKPGS</sequence>
<dbReference type="InterPro" id="IPR008942">
    <property type="entry name" value="ENTH_VHS"/>
</dbReference>
<name>A0A835RS26_VANPL</name>
<dbReference type="Pfam" id="PF00790">
    <property type="entry name" value="VHS"/>
    <property type="match status" value="1"/>
</dbReference>
<dbReference type="OrthoDB" id="2018246at2759"/>